<evidence type="ECO:0000313" key="2">
    <source>
        <dbReference type="Proteomes" id="UP000230202"/>
    </source>
</evidence>
<dbReference type="RefSeq" id="WP_100152694.1">
    <property type="nucleotide sequence ID" value="NZ_MEIL01000029.1"/>
</dbReference>
<accession>A0A2N9X6P1</accession>
<organism evidence="1 2">
    <name type="scientific">Snodgrassella alvi</name>
    <dbReference type="NCBI Taxonomy" id="1196083"/>
    <lineage>
        <taxon>Bacteria</taxon>
        <taxon>Pseudomonadati</taxon>
        <taxon>Pseudomonadota</taxon>
        <taxon>Betaproteobacteria</taxon>
        <taxon>Neisseriales</taxon>
        <taxon>Neisseriaceae</taxon>
        <taxon>Snodgrassella</taxon>
    </lineage>
</organism>
<sequence>MKLMVNAISTMEIRNTMQTHLSKTRLMILTVLSLLLEGCSISDWYNGYYAEGAAIIKGQKDRNAFYDAESPQMKELRRKN</sequence>
<gene>
    <name evidence="1" type="ORF">BHC54_10160</name>
</gene>
<keyword evidence="2" id="KW-1185">Reference proteome</keyword>
<name>A0A2N9X6P1_9NEIS</name>
<reference evidence="1" key="1">
    <citation type="journal article" date="2017" name="MBio">
        <title>Type VI secretion-mediated competition in the bee gut microbiome.</title>
        <authorList>
            <person name="Steele M.I."/>
            <person name="Kwong W.K."/>
            <person name="Powell J.E."/>
            <person name="Whiteley M."/>
            <person name="Moran N.A."/>
        </authorList>
    </citation>
    <scope>NUCLEOTIDE SEQUENCE [LARGE SCALE GENOMIC DNA]</scope>
    <source>
        <strain evidence="1">WkB273</strain>
    </source>
</reference>
<proteinExistence type="predicted"/>
<evidence type="ECO:0000313" key="1">
    <source>
        <dbReference type="EMBL" id="PIT38844.1"/>
    </source>
</evidence>
<dbReference type="EMBL" id="MEIL01000029">
    <property type="protein sequence ID" value="PIT38844.1"/>
    <property type="molecule type" value="Genomic_DNA"/>
</dbReference>
<dbReference type="Proteomes" id="UP000230202">
    <property type="component" value="Unassembled WGS sequence"/>
</dbReference>
<dbReference type="AlphaFoldDB" id="A0A2N9X6P1"/>
<protein>
    <submittedName>
        <fullName evidence="1">Uncharacterized protein</fullName>
    </submittedName>
</protein>
<comment type="caution">
    <text evidence="1">The sequence shown here is derived from an EMBL/GenBank/DDBJ whole genome shotgun (WGS) entry which is preliminary data.</text>
</comment>